<evidence type="ECO:0008006" key="5">
    <source>
        <dbReference type="Google" id="ProtNLM"/>
    </source>
</evidence>
<accession>A0ABP9IHD2</accession>
<feature type="transmembrane region" description="Helical" evidence="2">
    <location>
        <begin position="61"/>
        <end position="84"/>
    </location>
</feature>
<keyword evidence="2" id="KW-0812">Transmembrane</keyword>
<evidence type="ECO:0000256" key="1">
    <source>
        <dbReference type="SAM" id="MobiDB-lite"/>
    </source>
</evidence>
<sequence length="468" mass="49237">MRRRAQRGAGMSVPTVAPAAPSTAAAPPPRRTPAVHDTLPRPARTPRPSLRPRLRGAPARIRATTALVILLLAALFAALTVGVAKARGNVHAVGRSAAPQAATASDLYFALADIDAQVANVLLIGHDEQIGNKQSALRQLRLRRASVNTDVQALIDRGLGTADAGTAGELLAGLARYDALAAQAQAADDQVQDRPVGRPPALAVNYYLAATALMHQDLLPAADRLGRGAEDRLSAAASDGSSTAKLTSAAVWAVGGATLLTLLVWQFTLARRFRRILNPGLAAATVAVAVLTVLGGSLLSDQGTRVRDAKSTSFDPFSALARTRAVASDANADESRYLMLPEREGYYRAQFAAKSTALDPTSTSPGLTARLAAFRRDDSALQAAVASGRRDVAIGMATNVGRGNLAFEFYDYQSTLDTEADAHRAAFDTEIADTEDALDGWTWLPGVVLGVGVVLVVFGIRPRLREYA</sequence>
<feature type="transmembrane region" description="Helical" evidence="2">
    <location>
        <begin position="441"/>
        <end position="460"/>
    </location>
</feature>
<name>A0ABP9IHD2_9ACTN</name>
<feature type="region of interest" description="Disordered" evidence="1">
    <location>
        <begin position="1"/>
        <end position="56"/>
    </location>
</feature>
<protein>
    <recommendedName>
        <fullName evidence="5">Secreted protein</fullName>
    </recommendedName>
</protein>
<organism evidence="3 4">
    <name type="scientific">Yinghuangia aomiensis</name>
    <dbReference type="NCBI Taxonomy" id="676205"/>
    <lineage>
        <taxon>Bacteria</taxon>
        <taxon>Bacillati</taxon>
        <taxon>Actinomycetota</taxon>
        <taxon>Actinomycetes</taxon>
        <taxon>Kitasatosporales</taxon>
        <taxon>Streptomycetaceae</taxon>
        <taxon>Yinghuangia</taxon>
    </lineage>
</organism>
<reference evidence="4" key="1">
    <citation type="journal article" date="2019" name="Int. J. Syst. Evol. Microbiol.">
        <title>The Global Catalogue of Microorganisms (GCM) 10K type strain sequencing project: providing services to taxonomists for standard genome sequencing and annotation.</title>
        <authorList>
            <consortium name="The Broad Institute Genomics Platform"/>
            <consortium name="The Broad Institute Genome Sequencing Center for Infectious Disease"/>
            <person name="Wu L."/>
            <person name="Ma J."/>
        </authorList>
    </citation>
    <scope>NUCLEOTIDE SEQUENCE [LARGE SCALE GENOMIC DNA]</scope>
    <source>
        <strain evidence="4">JCM 17986</strain>
    </source>
</reference>
<evidence type="ECO:0000313" key="3">
    <source>
        <dbReference type="EMBL" id="GAA4997959.1"/>
    </source>
</evidence>
<keyword evidence="2" id="KW-0472">Membrane</keyword>
<dbReference type="EMBL" id="BAABHS010000075">
    <property type="protein sequence ID" value="GAA4997959.1"/>
    <property type="molecule type" value="Genomic_DNA"/>
</dbReference>
<feature type="compositionally biased region" description="Low complexity" evidence="1">
    <location>
        <begin position="12"/>
        <end position="25"/>
    </location>
</feature>
<comment type="caution">
    <text evidence="3">The sequence shown here is derived from an EMBL/GenBank/DDBJ whole genome shotgun (WGS) entry which is preliminary data.</text>
</comment>
<gene>
    <name evidence="3" type="ORF">GCM10023205_84610</name>
</gene>
<evidence type="ECO:0000256" key="2">
    <source>
        <dbReference type="SAM" id="Phobius"/>
    </source>
</evidence>
<keyword evidence="4" id="KW-1185">Reference proteome</keyword>
<proteinExistence type="predicted"/>
<keyword evidence="2" id="KW-1133">Transmembrane helix</keyword>
<feature type="transmembrane region" description="Helical" evidence="2">
    <location>
        <begin position="281"/>
        <end position="299"/>
    </location>
</feature>
<feature type="transmembrane region" description="Helical" evidence="2">
    <location>
        <begin position="249"/>
        <end position="269"/>
    </location>
</feature>
<evidence type="ECO:0000313" key="4">
    <source>
        <dbReference type="Proteomes" id="UP001500466"/>
    </source>
</evidence>
<dbReference type="Proteomes" id="UP001500466">
    <property type="component" value="Unassembled WGS sequence"/>
</dbReference>